<dbReference type="Pfam" id="PF17803">
    <property type="entry name" value="Cadherin_4"/>
    <property type="match status" value="3"/>
</dbReference>
<protein>
    <submittedName>
        <fullName evidence="3">Tandem-95 repeat protein</fullName>
    </submittedName>
</protein>
<dbReference type="RefSeq" id="WP_187081777.1">
    <property type="nucleotide sequence ID" value="NZ_JACORU010000004.1"/>
</dbReference>
<feature type="compositionally biased region" description="Polar residues" evidence="1">
    <location>
        <begin position="346"/>
        <end position="372"/>
    </location>
</feature>
<feature type="region of interest" description="Disordered" evidence="1">
    <location>
        <begin position="444"/>
        <end position="463"/>
    </location>
</feature>
<feature type="region of interest" description="Disordered" evidence="1">
    <location>
        <begin position="345"/>
        <end position="379"/>
    </location>
</feature>
<dbReference type="InterPro" id="IPR040853">
    <property type="entry name" value="RapA2_cadherin-like"/>
</dbReference>
<reference evidence="3" key="1">
    <citation type="submission" date="2020-08" db="EMBL/GenBank/DDBJ databases">
        <title>Ramlibacter sp. GTP1 16S ribosomal RNA gene genome sequencing and assembly.</title>
        <authorList>
            <person name="Kang M."/>
        </authorList>
    </citation>
    <scope>NUCLEOTIDE SEQUENCE</scope>
    <source>
        <strain evidence="3">GTP1</strain>
    </source>
</reference>
<dbReference type="Gene3D" id="2.60.40.10">
    <property type="entry name" value="Immunoglobulins"/>
    <property type="match status" value="2"/>
</dbReference>
<dbReference type="Proteomes" id="UP000596827">
    <property type="component" value="Unassembled WGS sequence"/>
</dbReference>
<comment type="caution">
    <text evidence="3">The sequence shown here is derived from an EMBL/GenBank/DDBJ whole genome shotgun (WGS) entry which is preliminary data.</text>
</comment>
<name>A0A923M9M2_9BURK</name>
<organism evidence="3 4">
    <name type="scientific">Ramlibacter albus</name>
    <dbReference type="NCBI Taxonomy" id="2079448"/>
    <lineage>
        <taxon>Bacteria</taxon>
        <taxon>Pseudomonadati</taxon>
        <taxon>Pseudomonadota</taxon>
        <taxon>Betaproteobacteria</taxon>
        <taxon>Burkholderiales</taxon>
        <taxon>Comamonadaceae</taxon>
        <taxon>Ramlibacter</taxon>
    </lineage>
</organism>
<keyword evidence="4" id="KW-1185">Reference proteome</keyword>
<proteinExistence type="predicted"/>
<dbReference type="InterPro" id="IPR010221">
    <property type="entry name" value="VCBS_dom"/>
</dbReference>
<evidence type="ECO:0000313" key="4">
    <source>
        <dbReference type="Proteomes" id="UP000596827"/>
    </source>
</evidence>
<feature type="domain" description="RapA2 cadherin-like" evidence="2">
    <location>
        <begin position="438"/>
        <end position="503"/>
    </location>
</feature>
<sequence>MAAKTTKEVAWINGPAKDDSFADVVTNAQGSLSPTTTTVAALLANDAASSTYVGVYTLAEVQAAQNNASTKSALPTAKNTTATSMGGSISVSGGVVTYTPPPMTPALAAQLVALPAGASIADNFYYIVWVGNNGAYSTAKASVLLTGINDVPTFISTGAGSVVEDTSPFTSGTLSITDPDTGESGFQAQTATSGALGSLNVKFGGGWDYTLDGRANSLAQGETASETFNVKSFDGTKSTTVTISITGTNDAPTAKADTASTTENASITIAAASNDEDPDHNAALNVTSATASKGTATVSNGQIVWDPGSEFNHLAQGASETVTVNYVVSDEFGATSSSTVTITVTGQNDGPTANPDTSSGGENSVQTVNALGNDTDPDDGAQLSLVSASADKGSASVVDGKVQFNPGAAFDHLAQGTSEDVTVNYTITDEFGAQSSSSITVTVNGENDTPTANSDTSSGGENSVQTIDALANDTDPDDGAGKQLVSVAASAGAASIADGKVQFDPGSTFDHLKVGASATVTIDYTMSDEHGAQSSSSITVTVNGENDGPTANADTGVVNENASVSVAVLANDTDPDDDAALSLVSVSGSGASMDGNNVVFTAGASFDHLVAGATQDVVIDYTMSDENGAQSSSSVKITVTGVNDPASIGGGLTGVVVEDGVITATGTATVSDVDDGQNHFGSHGATDGTYGKFTFDDTTGQWSYTLDNSAVVNALNTGDNRSDSLSITSADGTATANIEIAIQGHTDADPNGAVKSWMVNHGLDTINQRTQFIGFDGNDVLKSANNVKYLSSNDQGDGFHVFYEYKDGKTTENIEIVLVGYHALTAAQIT</sequence>
<dbReference type="NCBIfam" id="TIGR01965">
    <property type="entry name" value="VCBS_repeat"/>
    <property type="match status" value="6"/>
</dbReference>
<feature type="domain" description="RapA2 cadherin-like" evidence="2">
    <location>
        <begin position="634"/>
        <end position="704"/>
    </location>
</feature>
<dbReference type="EMBL" id="JACORU010000004">
    <property type="protein sequence ID" value="MBC5765299.1"/>
    <property type="molecule type" value="Genomic_DNA"/>
</dbReference>
<dbReference type="Pfam" id="PF17963">
    <property type="entry name" value="Big_9"/>
    <property type="match status" value="1"/>
</dbReference>
<gene>
    <name evidence="3" type="ORF">H8R02_12600</name>
</gene>
<dbReference type="AlphaFoldDB" id="A0A923M9M2"/>
<evidence type="ECO:0000256" key="1">
    <source>
        <dbReference type="SAM" id="MobiDB-lite"/>
    </source>
</evidence>
<dbReference type="InterPro" id="IPR013783">
    <property type="entry name" value="Ig-like_fold"/>
</dbReference>
<evidence type="ECO:0000313" key="3">
    <source>
        <dbReference type="EMBL" id="MBC5765299.1"/>
    </source>
</evidence>
<dbReference type="NCBIfam" id="NF012211">
    <property type="entry name" value="tand_rpt_95"/>
    <property type="match status" value="2"/>
</dbReference>
<feature type="domain" description="RapA2 cadherin-like" evidence="2">
    <location>
        <begin position="537"/>
        <end position="591"/>
    </location>
</feature>
<accession>A0A923M9M2</accession>
<evidence type="ECO:0000259" key="2">
    <source>
        <dbReference type="Pfam" id="PF17803"/>
    </source>
</evidence>